<feature type="coiled-coil region" evidence="1">
    <location>
        <begin position="97"/>
        <end position="165"/>
    </location>
</feature>
<keyword evidence="1" id="KW-0175">Coiled coil</keyword>
<feature type="compositionally biased region" description="Polar residues" evidence="2">
    <location>
        <begin position="178"/>
        <end position="189"/>
    </location>
</feature>
<accession>A0A1F6EEY2</accession>
<evidence type="ECO:0000313" key="4">
    <source>
        <dbReference type="Proteomes" id="UP000178392"/>
    </source>
</evidence>
<name>A0A1F6EEY2_9BACT</name>
<dbReference type="Gene3D" id="1.20.120.330">
    <property type="entry name" value="Nucleotidyltransferases domain 2"/>
    <property type="match status" value="1"/>
</dbReference>
<dbReference type="AlphaFoldDB" id="A0A1F6EEY2"/>
<gene>
    <name evidence="3" type="ORF">A3E65_00355</name>
</gene>
<sequence length="195" mass="20796">MVRLSDADRVGLQATIDAQITALEALSLQIESTTATTSLRAYIESITKTYRIYALIMPQIQIIAAADRVLGAATQLEQLVGKLDERVAMAESAGGDVAALKTSINNMRTKIASARAKAEEAKAAVKALAPDNGDQAVQQLNLAALKDARTKIRSAQQDLKDARKDAGVVRRGLRDLSRSLNNSTATTSDENGDSE</sequence>
<dbReference type="EMBL" id="MFLS01000017">
    <property type="protein sequence ID" value="OGG72200.1"/>
    <property type="molecule type" value="Genomic_DNA"/>
</dbReference>
<organism evidence="3 4">
    <name type="scientific">Candidatus Kaiserbacteria bacterium RIFCSPHIGHO2_12_FULL_56_13</name>
    <dbReference type="NCBI Taxonomy" id="1798505"/>
    <lineage>
        <taxon>Bacteria</taxon>
        <taxon>Candidatus Kaiseribacteriota</taxon>
    </lineage>
</organism>
<feature type="region of interest" description="Disordered" evidence="2">
    <location>
        <begin position="173"/>
        <end position="195"/>
    </location>
</feature>
<evidence type="ECO:0000256" key="2">
    <source>
        <dbReference type="SAM" id="MobiDB-lite"/>
    </source>
</evidence>
<evidence type="ECO:0000313" key="3">
    <source>
        <dbReference type="EMBL" id="OGG72200.1"/>
    </source>
</evidence>
<proteinExistence type="predicted"/>
<dbReference type="Proteomes" id="UP000178392">
    <property type="component" value="Unassembled WGS sequence"/>
</dbReference>
<reference evidence="3 4" key="1">
    <citation type="journal article" date="2016" name="Nat. Commun.">
        <title>Thousands of microbial genomes shed light on interconnected biogeochemical processes in an aquifer system.</title>
        <authorList>
            <person name="Anantharaman K."/>
            <person name="Brown C.T."/>
            <person name="Hug L.A."/>
            <person name="Sharon I."/>
            <person name="Castelle C.J."/>
            <person name="Probst A.J."/>
            <person name="Thomas B.C."/>
            <person name="Singh A."/>
            <person name="Wilkins M.J."/>
            <person name="Karaoz U."/>
            <person name="Brodie E.L."/>
            <person name="Williams K.H."/>
            <person name="Hubbard S.S."/>
            <person name="Banfield J.F."/>
        </authorList>
    </citation>
    <scope>NUCLEOTIDE SEQUENCE [LARGE SCALE GENOMIC DNA]</scope>
</reference>
<evidence type="ECO:0000256" key="1">
    <source>
        <dbReference type="SAM" id="Coils"/>
    </source>
</evidence>
<comment type="caution">
    <text evidence="3">The sequence shown here is derived from an EMBL/GenBank/DDBJ whole genome shotgun (WGS) entry which is preliminary data.</text>
</comment>
<protein>
    <submittedName>
        <fullName evidence="3">Uncharacterized protein</fullName>
    </submittedName>
</protein>